<comment type="caution">
    <text evidence="1">The sequence shown here is derived from an EMBL/GenBank/DDBJ whole genome shotgun (WGS) entry which is preliminary data.</text>
</comment>
<accession>A0A9X2JQ40</accession>
<dbReference type="InterPro" id="IPR018777">
    <property type="entry name" value="Replication_initiator_prot_A"/>
</dbReference>
<proteinExistence type="predicted"/>
<keyword evidence="2" id="KW-1185">Reference proteome</keyword>
<sequence>MSTAKEQLDLFVALVGDVPLRDDKEMMSAPMVSIAKRGQRRIEWEGPSGQQVVITSTEGDDIATIWDFDLVIWAISQLNAAVERGETPAQTISFRPYDLMKSIRWCDSMGRVGGREYERFKAAMNRLRATRIRTTIRRHDRKDRHEDFNLVSDFTLDEIKDADDHARPLGAQMTIPTWIYRAVIGSRKEVLSITPLYFDLTSGLDRFLYRLARRHAGNGLDNSDGWAFSFRDLHRRSGSQMRYADFAKALRKAIAAEKIPTYELIEERGANGDPLLRMRYRKLLL</sequence>
<reference evidence="1" key="1">
    <citation type="submission" date="2022-06" db="EMBL/GenBank/DDBJ databases">
        <title>Limimaricola sediminis sp. nov., isolated from an intertidal sediment.</title>
        <authorList>
            <person name="Shao X."/>
        </authorList>
    </citation>
    <scope>NUCLEOTIDE SEQUENCE</scope>
    <source>
        <strain evidence="1">ASW11-118</strain>
    </source>
</reference>
<evidence type="ECO:0000313" key="1">
    <source>
        <dbReference type="EMBL" id="MCP1168915.1"/>
    </source>
</evidence>
<dbReference type="EMBL" id="JAMYXC010000155">
    <property type="protein sequence ID" value="MCP1168915.1"/>
    <property type="molecule type" value="Genomic_DNA"/>
</dbReference>
<gene>
    <name evidence="1" type="ORF">NHG85_10325</name>
</gene>
<evidence type="ECO:0000313" key="2">
    <source>
        <dbReference type="Proteomes" id="UP001139477"/>
    </source>
</evidence>
<dbReference type="AlphaFoldDB" id="A0A9X2JQ40"/>
<dbReference type="RefSeq" id="WP_253332123.1">
    <property type="nucleotide sequence ID" value="NZ_JAMYXC010000155.1"/>
</dbReference>
<dbReference type="Proteomes" id="UP001139477">
    <property type="component" value="Unassembled WGS sequence"/>
</dbReference>
<organism evidence="1 2">
    <name type="scientific">Limimaricola litoreus</name>
    <dbReference type="NCBI Taxonomy" id="2955316"/>
    <lineage>
        <taxon>Bacteria</taxon>
        <taxon>Pseudomonadati</taxon>
        <taxon>Pseudomonadota</taxon>
        <taxon>Alphaproteobacteria</taxon>
        <taxon>Rhodobacterales</taxon>
        <taxon>Paracoccaceae</taxon>
        <taxon>Limimaricola</taxon>
    </lineage>
</organism>
<dbReference type="Pfam" id="PF10134">
    <property type="entry name" value="RPA"/>
    <property type="match status" value="1"/>
</dbReference>
<protein>
    <submittedName>
        <fullName evidence="1">Replication initiator protein A</fullName>
    </submittedName>
</protein>
<name>A0A9X2JQ40_9RHOB</name>